<sequence length="166" mass="18602">MAISNAQYLKGQYDVTKALGAKVISSDFTFVIDGYEPNYLLCKQAPEPELSSAGEIEVPLPLGAMMYQPQQVKVAHQGPVAFFETVQGSIDNMMINLLTTGAIFNATLYEGTPQRFLKAKRLRDCFLQLDNPDRDWENRAQVLMFTGTLFFHYFGEVLPGNSSDYN</sequence>
<accession>A0A1H8IFU4</accession>
<gene>
    <name evidence="1" type="ORF">SAMN05216325_13218</name>
</gene>
<organism evidence="1 2">
    <name type="scientific">Nitrosomonas marina</name>
    <dbReference type="NCBI Taxonomy" id="917"/>
    <lineage>
        <taxon>Bacteria</taxon>
        <taxon>Pseudomonadati</taxon>
        <taxon>Pseudomonadota</taxon>
        <taxon>Betaproteobacteria</taxon>
        <taxon>Nitrosomonadales</taxon>
        <taxon>Nitrosomonadaceae</taxon>
        <taxon>Nitrosomonas</taxon>
    </lineage>
</organism>
<protein>
    <submittedName>
        <fullName evidence="1">Uncharacterized protein</fullName>
    </submittedName>
</protein>
<evidence type="ECO:0000313" key="1">
    <source>
        <dbReference type="EMBL" id="SEN67523.1"/>
    </source>
</evidence>
<dbReference type="EMBL" id="FOCP01000032">
    <property type="protein sequence ID" value="SEN67523.1"/>
    <property type="molecule type" value="Genomic_DNA"/>
</dbReference>
<dbReference type="Proteomes" id="UP000199459">
    <property type="component" value="Unassembled WGS sequence"/>
</dbReference>
<dbReference type="STRING" id="917.SAMN05216326_12722"/>
<dbReference type="AlphaFoldDB" id="A0A1H8IFU4"/>
<name>A0A1H8IFU4_9PROT</name>
<dbReference type="OrthoDB" id="8546635at2"/>
<proteinExistence type="predicted"/>
<dbReference type="RefSeq" id="WP_090634597.1">
    <property type="nucleotide sequence ID" value="NZ_FOCP01000032.1"/>
</dbReference>
<evidence type="ECO:0000313" key="2">
    <source>
        <dbReference type="Proteomes" id="UP000199459"/>
    </source>
</evidence>
<reference evidence="1 2" key="1">
    <citation type="submission" date="2016-10" db="EMBL/GenBank/DDBJ databases">
        <authorList>
            <person name="de Groot N.N."/>
        </authorList>
    </citation>
    <scope>NUCLEOTIDE SEQUENCE [LARGE SCALE GENOMIC DNA]</scope>
    <source>
        <strain evidence="1 2">Nm22</strain>
    </source>
</reference>